<dbReference type="AlphaFoldDB" id="A0A059KIF9"/>
<dbReference type="Proteomes" id="UP000026714">
    <property type="component" value="Unassembled WGS sequence"/>
</dbReference>
<evidence type="ECO:0000313" key="2">
    <source>
        <dbReference type="Proteomes" id="UP000026714"/>
    </source>
</evidence>
<gene>
    <name evidence="1" type="ORF">X805_34080</name>
</gene>
<accession>A0A059KIF9</accession>
<reference evidence="1 2" key="1">
    <citation type="journal article" date="2014" name="FEMS Microbiol. Ecol.">
        <title>Sphaerotilus natans encrusted with nanoball-shaped Fe(III) oxide minerals formed by nitrate-reducing mixotrophic Fe(II) oxidation.</title>
        <authorList>
            <person name="Park S."/>
            <person name="Kim D.H."/>
            <person name="Lee J.H."/>
            <person name="Hur H.G."/>
        </authorList>
    </citation>
    <scope>NUCLEOTIDE SEQUENCE [LARGE SCALE GENOMIC DNA]</scope>
    <source>
        <strain evidence="1 2">DSM 6575</strain>
    </source>
</reference>
<comment type="caution">
    <text evidence="1">The sequence shown here is derived from an EMBL/GenBank/DDBJ whole genome shotgun (WGS) entry which is preliminary data.</text>
</comment>
<organism evidence="1 2">
    <name type="scientific">Sphaerotilus natans subsp. natans DSM 6575</name>
    <dbReference type="NCBI Taxonomy" id="1286631"/>
    <lineage>
        <taxon>Bacteria</taxon>
        <taxon>Pseudomonadati</taxon>
        <taxon>Pseudomonadota</taxon>
        <taxon>Betaproteobacteria</taxon>
        <taxon>Burkholderiales</taxon>
        <taxon>Sphaerotilaceae</taxon>
        <taxon>Sphaerotilus</taxon>
    </lineage>
</organism>
<proteinExistence type="predicted"/>
<sequence length="47" mass="5142">MRRGQGIVHPVLDAQSGDAPEFLRIVGHPRGAKVPEILVLPVESWRG</sequence>
<dbReference type="RefSeq" id="WP_156027870.1">
    <property type="nucleotide sequence ID" value="NZ_AZRA01000103.1"/>
</dbReference>
<protein>
    <submittedName>
        <fullName evidence="1">Uncharacterized protein</fullName>
    </submittedName>
</protein>
<dbReference type="EMBL" id="AZRA01000103">
    <property type="protein sequence ID" value="KDB50989.1"/>
    <property type="molecule type" value="Genomic_DNA"/>
</dbReference>
<keyword evidence="2" id="KW-1185">Reference proteome</keyword>
<evidence type="ECO:0000313" key="1">
    <source>
        <dbReference type="EMBL" id="KDB50989.1"/>
    </source>
</evidence>
<name>A0A059KIF9_9BURK</name>